<dbReference type="EMBL" id="CAAALY010113479">
    <property type="protein sequence ID" value="VEL30583.1"/>
    <property type="molecule type" value="Genomic_DNA"/>
</dbReference>
<dbReference type="AlphaFoldDB" id="A0A3S5B141"/>
<evidence type="ECO:0000313" key="3">
    <source>
        <dbReference type="Proteomes" id="UP000784294"/>
    </source>
</evidence>
<keyword evidence="3" id="KW-1185">Reference proteome</keyword>
<accession>A0A3S5B141</accession>
<sequence>MASHVAHEGGDMHSHEAQPSHQGDWENRKNRLMRSRIGSSQKSESMRRGGGRQRLGLWLRVMPPSVG</sequence>
<evidence type="ECO:0000256" key="1">
    <source>
        <dbReference type="SAM" id="MobiDB-lite"/>
    </source>
</evidence>
<gene>
    <name evidence="2" type="ORF">PXEA_LOCUS24023</name>
</gene>
<comment type="caution">
    <text evidence="2">The sequence shown here is derived from an EMBL/GenBank/DDBJ whole genome shotgun (WGS) entry which is preliminary data.</text>
</comment>
<dbReference type="Proteomes" id="UP000784294">
    <property type="component" value="Unassembled WGS sequence"/>
</dbReference>
<proteinExistence type="predicted"/>
<name>A0A3S5B141_9PLAT</name>
<protein>
    <submittedName>
        <fullName evidence="2">Uncharacterized protein</fullName>
    </submittedName>
</protein>
<evidence type="ECO:0000313" key="2">
    <source>
        <dbReference type="EMBL" id="VEL30583.1"/>
    </source>
</evidence>
<reference evidence="2" key="1">
    <citation type="submission" date="2018-11" db="EMBL/GenBank/DDBJ databases">
        <authorList>
            <consortium name="Pathogen Informatics"/>
        </authorList>
    </citation>
    <scope>NUCLEOTIDE SEQUENCE</scope>
</reference>
<feature type="compositionally biased region" description="Basic and acidic residues" evidence="1">
    <location>
        <begin position="1"/>
        <end position="29"/>
    </location>
</feature>
<organism evidence="2 3">
    <name type="scientific">Protopolystoma xenopodis</name>
    <dbReference type="NCBI Taxonomy" id="117903"/>
    <lineage>
        <taxon>Eukaryota</taxon>
        <taxon>Metazoa</taxon>
        <taxon>Spiralia</taxon>
        <taxon>Lophotrochozoa</taxon>
        <taxon>Platyhelminthes</taxon>
        <taxon>Monogenea</taxon>
        <taxon>Polyopisthocotylea</taxon>
        <taxon>Polystomatidea</taxon>
        <taxon>Polystomatidae</taxon>
        <taxon>Protopolystoma</taxon>
    </lineage>
</organism>
<feature type="region of interest" description="Disordered" evidence="1">
    <location>
        <begin position="1"/>
        <end position="56"/>
    </location>
</feature>